<feature type="domain" description="PorZ N-terminal beta-propeller" evidence="3">
    <location>
        <begin position="43"/>
        <end position="202"/>
    </location>
</feature>
<feature type="signal peptide" evidence="2">
    <location>
        <begin position="1"/>
        <end position="17"/>
    </location>
</feature>
<organism evidence="4 5">
    <name type="scientific">Nonlabens ponticola</name>
    <dbReference type="NCBI Taxonomy" id="2496866"/>
    <lineage>
        <taxon>Bacteria</taxon>
        <taxon>Pseudomonadati</taxon>
        <taxon>Bacteroidota</taxon>
        <taxon>Flavobacteriia</taxon>
        <taxon>Flavobacteriales</taxon>
        <taxon>Flavobacteriaceae</taxon>
        <taxon>Nonlabens</taxon>
    </lineage>
</organism>
<keyword evidence="5" id="KW-1185">Reference proteome</keyword>
<dbReference type="EMBL" id="CP034549">
    <property type="protein sequence ID" value="AZQ43392.1"/>
    <property type="molecule type" value="Genomic_DNA"/>
</dbReference>
<protein>
    <submittedName>
        <fullName evidence="4">T9SS type A sorting domain-containing protein</fullName>
    </submittedName>
</protein>
<dbReference type="InterPro" id="IPR015943">
    <property type="entry name" value="WD40/YVTN_repeat-like_dom_sf"/>
</dbReference>
<dbReference type="InterPro" id="IPR011110">
    <property type="entry name" value="Reg_prop"/>
</dbReference>
<dbReference type="Pfam" id="PF21544">
    <property type="entry name" value="PorZ_N_b_propeller"/>
    <property type="match status" value="1"/>
</dbReference>
<proteinExistence type="predicted"/>
<dbReference type="InterPro" id="IPR048954">
    <property type="entry name" value="PorZ_N"/>
</dbReference>
<dbReference type="Gene3D" id="2.130.10.10">
    <property type="entry name" value="YVTN repeat-like/Quinoprotein amine dehydrogenase"/>
    <property type="match status" value="3"/>
</dbReference>
<dbReference type="OrthoDB" id="9807410at2"/>
<dbReference type="InterPro" id="IPR026444">
    <property type="entry name" value="Secre_tail"/>
</dbReference>
<dbReference type="KEGG" id="noj:EJ995_03755"/>
<evidence type="ECO:0000259" key="3">
    <source>
        <dbReference type="Pfam" id="PF21544"/>
    </source>
</evidence>
<name>A0A3S9MW74_9FLAO</name>
<accession>A0A3S9MW74</accession>
<evidence type="ECO:0000256" key="2">
    <source>
        <dbReference type="SAM" id="SignalP"/>
    </source>
</evidence>
<sequence length="755" mass="83097">MRLTILFIIASSLLVTAQDFTDSWVGYFSFTEIVDIESSDSQIYAASENAVFIYDIASRKFTTLTTVNGLSGDRISQIHYNELSDQLVIGYENGLIQVQEDDVIFDVVAIRDKQIIDPDRKRINEFLQVDQLLYLATDFGIAIYNLELLEFDDTYFIGSNGAQLQVQSIDIFEGFLYAATLDSGIRRAPIDDPFLIDFMNWTRINTGDYDEVIAVNNQLYATDDDRNLWRLSGDQFVTTDTRLPNRALDAHLSNGEILFTGINYASIINEAGAVVSTVTDFEDIATQFTSGVRVNGNLFIGSSDTGLIRSGNGSTEIILADGPSRNDSFTLTTLPNELWVGYGDYDVFYNPFPLDRVGVSHLIEGAWENFTSDDVQNIASISRITINPVAPDELYLNSMNEGVLQFVDGEATTLFNSSNSSLSIINGSGSGRIRVPASKFDSQGNLWAIASQVDDPLNRRTSSGQWTSFDLSDDFPSVAGSSTTKIDINNNDNIFFGTTGAGLVGFNSNENRYAQLTEGIQQGGLRNNYVGALRIDQSGQLWIGSNRGLRVLFNPNSMFTDNPDDARPIIIEDVNGIPRELLADEALVDIEVDGSNRKWVATADSGVFLFSPTGQETIFQFTKNNSPLPSNSVNDIAIDDTTGLVYFATDNGLVAFKGERNSPPADDLENVFAFPNPVRPNFDGNVTIDGLTERARVKITDIEGNLVFEIVSQGGSVQWDTTSFDGRKVASGVYMLLISARDNVETTVSKLMIIR</sequence>
<reference evidence="4 5" key="1">
    <citation type="submission" date="2018-12" db="EMBL/GenBank/DDBJ databases">
        <title>Complete genome of Nonlabens sp. MJ115.</title>
        <authorList>
            <person name="Choi H.S."/>
            <person name="Jung J."/>
        </authorList>
    </citation>
    <scope>NUCLEOTIDE SEQUENCE [LARGE SCALE GENOMIC DNA]</scope>
    <source>
        <strain evidence="4 5">MJ115</strain>
    </source>
</reference>
<evidence type="ECO:0000256" key="1">
    <source>
        <dbReference type="ARBA" id="ARBA00022729"/>
    </source>
</evidence>
<keyword evidence="1 2" id="KW-0732">Signal</keyword>
<feature type="chain" id="PRO_5019309502" evidence="2">
    <location>
        <begin position="18"/>
        <end position="755"/>
    </location>
</feature>
<dbReference type="NCBIfam" id="TIGR04183">
    <property type="entry name" value="Por_Secre_tail"/>
    <property type="match status" value="1"/>
</dbReference>
<evidence type="ECO:0000313" key="4">
    <source>
        <dbReference type="EMBL" id="AZQ43392.1"/>
    </source>
</evidence>
<dbReference type="SUPFAM" id="SSF63829">
    <property type="entry name" value="Calcium-dependent phosphotriesterase"/>
    <property type="match status" value="1"/>
</dbReference>
<gene>
    <name evidence="4" type="ORF">EJ995_03755</name>
</gene>
<dbReference type="RefSeq" id="WP_126445753.1">
    <property type="nucleotide sequence ID" value="NZ_CP034549.1"/>
</dbReference>
<dbReference type="Pfam" id="PF07494">
    <property type="entry name" value="Reg_prop"/>
    <property type="match status" value="1"/>
</dbReference>
<dbReference type="AlphaFoldDB" id="A0A3S9MW74"/>
<evidence type="ECO:0000313" key="5">
    <source>
        <dbReference type="Proteomes" id="UP000279600"/>
    </source>
</evidence>
<dbReference type="Gene3D" id="2.60.40.4070">
    <property type="match status" value="1"/>
</dbReference>
<dbReference type="Proteomes" id="UP000279600">
    <property type="component" value="Chromosome"/>
</dbReference>